<comment type="caution">
    <text evidence="4">The sequence shown here is derived from an EMBL/GenBank/DDBJ whole genome shotgun (WGS) entry which is preliminary data.</text>
</comment>
<sequence>MLDRSSLLDHGTLPLSTETPVVLSSEPSLESTHAVPEHHTKTLAAVVALLSTLDHCDTAAEASQNAVDHIQDYLSANRVMLLWRSRSGGTIAKLGDTERTSAKEIEPFIIAAGEEIAARDMQTRFPPTNSMDRHALLAVAQLVRNLPAKHLNAIRLSDHLDRDRGTLIVLESSETQCETFLNVVSRPLASAIHRIVRLQPSVVEQGVRNIHAFTKQRSRIGMLAVAVLFSALMLIPATYRVAATVELQPVERRFIAVPVDGPLLRVHVRPGDLVEPRGLLAEIDPREIDFELAGSQAQLSRAEQERKAMIAEHDFAGSQIAVLEQERLRNQTQLLEHQRGNLEIRSPINGIIISGDHTRSEGMPMTRGETLFEIAPLGEMMAEIAIPESEIAEVQSGMECTFHLHAYPNRTLRGTIERINPRAELRDHENVFIAEVRVKDPDGLYRPGMRGQAKIESNSHPLGWNLFHRAYYSLARVIGW</sequence>
<keyword evidence="5" id="KW-1185">Reference proteome</keyword>
<proteinExistence type="predicted"/>
<evidence type="ECO:0000313" key="5">
    <source>
        <dbReference type="Proteomes" id="UP000316598"/>
    </source>
</evidence>
<dbReference type="AlphaFoldDB" id="A0A5C5WH00"/>
<dbReference type="EMBL" id="SJPI01000003">
    <property type="protein sequence ID" value="TWT49072.1"/>
    <property type="molecule type" value="Genomic_DNA"/>
</dbReference>
<feature type="domain" description="CusB-like beta-barrel" evidence="3">
    <location>
        <begin position="383"/>
        <end position="458"/>
    </location>
</feature>
<dbReference type="Pfam" id="PF25954">
    <property type="entry name" value="Beta-barrel_RND_2"/>
    <property type="match status" value="1"/>
</dbReference>
<dbReference type="OrthoDB" id="9806939at2"/>
<dbReference type="PANTHER" id="PTHR32347:SF23">
    <property type="entry name" value="BLL5650 PROTEIN"/>
    <property type="match status" value="1"/>
</dbReference>
<dbReference type="Gene3D" id="2.40.50.100">
    <property type="match status" value="1"/>
</dbReference>
<dbReference type="SUPFAM" id="SSF111369">
    <property type="entry name" value="HlyD-like secretion proteins"/>
    <property type="match status" value="1"/>
</dbReference>
<evidence type="ECO:0000256" key="1">
    <source>
        <dbReference type="ARBA" id="ARBA00004196"/>
    </source>
</evidence>
<dbReference type="PANTHER" id="PTHR32347">
    <property type="entry name" value="EFFLUX SYSTEM COMPONENT YKNX-RELATED"/>
    <property type="match status" value="1"/>
</dbReference>
<dbReference type="InterPro" id="IPR058792">
    <property type="entry name" value="Beta-barrel_RND_2"/>
</dbReference>
<dbReference type="InterPro" id="IPR050465">
    <property type="entry name" value="UPF0194_transport"/>
</dbReference>
<name>A0A5C5WH00_9BACT</name>
<dbReference type="RefSeq" id="WP_146516648.1">
    <property type="nucleotide sequence ID" value="NZ_SJPI01000003.1"/>
</dbReference>
<dbReference type="GO" id="GO:0030313">
    <property type="term" value="C:cell envelope"/>
    <property type="evidence" value="ECO:0007669"/>
    <property type="project" value="UniProtKB-SubCell"/>
</dbReference>
<reference evidence="4 5" key="1">
    <citation type="submission" date="2019-02" db="EMBL/GenBank/DDBJ databases">
        <title>Deep-cultivation of Planctomycetes and their phenomic and genomic characterization uncovers novel biology.</title>
        <authorList>
            <person name="Wiegand S."/>
            <person name="Jogler M."/>
            <person name="Boedeker C."/>
            <person name="Pinto D."/>
            <person name="Vollmers J."/>
            <person name="Rivas-Marin E."/>
            <person name="Kohn T."/>
            <person name="Peeters S.H."/>
            <person name="Heuer A."/>
            <person name="Rast P."/>
            <person name="Oberbeckmann S."/>
            <person name="Bunk B."/>
            <person name="Jeske O."/>
            <person name="Meyerdierks A."/>
            <person name="Storesund J.E."/>
            <person name="Kallscheuer N."/>
            <person name="Luecker S."/>
            <person name="Lage O.M."/>
            <person name="Pohl T."/>
            <person name="Merkel B.J."/>
            <person name="Hornburger P."/>
            <person name="Mueller R.-W."/>
            <person name="Bruemmer F."/>
            <person name="Labrenz M."/>
            <person name="Spormann A.M."/>
            <person name="Op Den Camp H."/>
            <person name="Overmann J."/>
            <person name="Amann R."/>
            <person name="Jetten M.S.M."/>
            <person name="Mascher T."/>
            <person name="Medema M.H."/>
            <person name="Devos D.P."/>
            <person name="Kaster A.-K."/>
            <person name="Ovreas L."/>
            <person name="Rohde M."/>
            <person name="Galperin M.Y."/>
            <person name="Jogler C."/>
        </authorList>
    </citation>
    <scope>NUCLEOTIDE SEQUENCE [LARGE SCALE GENOMIC DNA]</scope>
    <source>
        <strain evidence="4 5">Pla22</strain>
    </source>
</reference>
<gene>
    <name evidence="4" type="ORF">Pla22_42640</name>
</gene>
<dbReference type="Gene3D" id="2.40.30.170">
    <property type="match status" value="1"/>
</dbReference>
<dbReference type="Proteomes" id="UP000316598">
    <property type="component" value="Unassembled WGS sequence"/>
</dbReference>
<evidence type="ECO:0000256" key="2">
    <source>
        <dbReference type="ARBA" id="ARBA00023054"/>
    </source>
</evidence>
<comment type="subcellular location">
    <subcellularLocation>
        <location evidence="1">Cell envelope</location>
    </subcellularLocation>
</comment>
<accession>A0A5C5WH00</accession>
<evidence type="ECO:0000259" key="3">
    <source>
        <dbReference type="Pfam" id="PF25954"/>
    </source>
</evidence>
<keyword evidence="2" id="KW-0175">Coiled coil</keyword>
<protein>
    <submittedName>
        <fullName evidence="4">Macrolide transporter subunit MacA</fullName>
    </submittedName>
</protein>
<organism evidence="4 5">
    <name type="scientific">Rubripirellula amarantea</name>
    <dbReference type="NCBI Taxonomy" id="2527999"/>
    <lineage>
        <taxon>Bacteria</taxon>
        <taxon>Pseudomonadati</taxon>
        <taxon>Planctomycetota</taxon>
        <taxon>Planctomycetia</taxon>
        <taxon>Pirellulales</taxon>
        <taxon>Pirellulaceae</taxon>
        <taxon>Rubripirellula</taxon>
    </lineage>
</organism>
<evidence type="ECO:0000313" key="4">
    <source>
        <dbReference type="EMBL" id="TWT49072.1"/>
    </source>
</evidence>